<keyword evidence="1" id="KW-0472">Membrane</keyword>
<keyword evidence="1" id="KW-0812">Transmembrane</keyword>
<feature type="transmembrane region" description="Helical" evidence="1">
    <location>
        <begin position="12"/>
        <end position="29"/>
    </location>
</feature>
<comment type="caution">
    <text evidence="2">The sequence shown here is derived from an EMBL/GenBank/DDBJ whole genome shotgun (WGS) entry which is preliminary data.</text>
</comment>
<accession>A0ABU0JNH9</accession>
<sequence length="99" mass="11502">MMIRVLKLNKKYIHTISYLLIPIISYLLSTRLTDALLQPILTLGKTHASSKLVKLILRYTESCFFETTLFLTIFALIFFMLSFTYSTILNNNFSDDDPK</sequence>
<evidence type="ECO:0000313" key="3">
    <source>
        <dbReference type="Proteomes" id="UP001224418"/>
    </source>
</evidence>
<reference evidence="2 3" key="1">
    <citation type="submission" date="2023-07" db="EMBL/GenBank/DDBJ databases">
        <title>Genomic Encyclopedia of Type Strains, Phase IV (KMG-IV): sequencing the most valuable type-strain genomes for metagenomic binning, comparative biology and taxonomic classification.</title>
        <authorList>
            <person name="Goeker M."/>
        </authorList>
    </citation>
    <scope>NUCLEOTIDE SEQUENCE [LARGE SCALE GENOMIC DNA]</scope>
    <source>
        <strain evidence="2 3">DSM 1400</strain>
    </source>
</reference>
<protein>
    <submittedName>
        <fullName evidence="2">Uncharacterized protein</fullName>
    </submittedName>
</protein>
<keyword evidence="1" id="KW-1133">Transmembrane helix</keyword>
<gene>
    <name evidence="2" type="ORF">QOZ93_000347</name>
</gene>
<keyword evidence="3" id="KW-1185">Reference proteome</keyword>
<dbReference type="EMBL" id="JAUSWN010000002">
    <property type="protein sequence ID" value="MDQ0478638.1"/>
    <property type="molecule type" value="Genomic_DNA"/>
</dbReference>
<name>A0ABU0JNH9_HATLI</name>
<proteinExistence type="predicted"/>
<dbReference type="Proteomes" id="UP001224418">
    <property type="component" value="Unassembled WGS sequence"/>
</dbReference>
<feature type="transmembrane region" description="Helical" evidence="1">
    <location>
        <begin position="69"/>
        <end position="89"/>
    </location>
</feature>
<evidence type="ECO:0000256" key="1">
    <source>
        <dbReference type="SAM" id="Phobius"/>
    </source>
</evidence>
<organism evidence="2 3">
    <name type="scientific">Hathewaya limosa</name>
    <name type="common">Clostridium limosum</name>
    <dbReference type="NCBI Taxonomy" id="1536"/>
    <lineage>
        <taxon>Bacteria</taxon>
        <taxon>Bacillati</taxon>
        <taxon>Bacillota</taxon>
        <taxon>Clostridia</taxon>
        <taxon>Eubacteriales</taxon>
        <taxon>Clostridiaceae</taxon>
        <taxon>Hathewaya</taxon>
    </lineage>
</organism>
<evidence type="ECO:0000313" key="2">
    <source>
        <dbReference type="EMBL" id="MDQ0478638.1"/>
    </source>
</evidence>
<dbReference type="RefSeq" id="WP_111944210.1">
    <property type="nucleotide sequence ID" value="NZ_BAAACJ010000008.1"/>
</dbReference>